<organism evidence="12 13">
    <name type="scientific">Musa troglodytarum</name>
    <name type="common">fe'i banana</name>
    <dbReference type="NCBI Taxonomy" id="320322"/>
    <lineage>
        <taxon>Eukaryota</taxon>
        <taxon>Viridiplantae</taxon>
        <taxon>Streptophyta</taxon>
        <taxon>Embryophyta</taxon>
        <taxon>Tracheophyta</taxon>
        <taxon>Spermatophyta</taxon>
        <taxon>Magnoliopsida</taxon>
        <taxon>Liliopsida</taxon>
        <taxon>Zingiberales</taxon>
        <taxon>Musaceae</taxon>
        <taxon>Musa</taxon>
    </lineage>
</organism>
<dbReference type="GO" id="GO:0016020">
    <property type="term" value="C:membrane"/>
    <property type="evidence" value="ECO:0007669"/>
    <property type="project" value="UniProtKB-SubCell"/>
</dbReference>
<evidence type="ECO:0000256" key="5">
    <source>
        <dbReference type="ARBA" id="ARBA00022989"/>
    </source>
</evidence>
<accession>A0A9E7KZX4</accession>
<keyword evidence="6 8" id="KW-0472">Membrane</keyword>
<keyword evidence="8" id="KW-0112">Calmodulin-binding</keyword>
<reference evidence="12" key="1">
    <citation type="submission" date="2022-05" db="EMBL/GenBank/DDBJ databases">
        <title>The Musa troglodytarum L. genome provides insights into the mechanism of non-climacteric behaviour and enrichment of carotenoids.</title>
        <authorList>
            <person name="Wang J."/>
        </authorList>
    </citation>
    <scope>NUCLEOTIDE SEQUENCE</scope>
    <source>
        <tissue evidence="12">Leaf</tissue>
    </source>
</reference>
<gene>
    <name evidence="8" type="primary">MLO</name>
    <name evidence="12" type="ORF">MUK42_35682</name>
</gene>
<keyword evidence="13" id="KW-1185">Reference proteome</keyword>
<comment type="domain">
    <text evidence="8">The C-terminus contains a calmodulin-binding domain, which binds calmodulin in a calcium-dependent fashion.</text>
</comment>
<dbReference type="Pfam" id="PF03094">
    <property type="entry name" value="Mlo"/>
    <property type="match status" value="2"/>
</dbReference>
<evidence type="ECO:0000256" key="7">
    <source>
        <dbReference type="ARBA" id="ARBA00023265"/>
    </source>
</evidence>
<evidence type="ECO:0000256" key="3">
    <source>
        <dbReference type="ARBA" id="ARBA00022692"/>
    </source>
</evidence>
<feature type="transmembrane region" description="Helical" evidence="10">
    <location>
        <begin position="89"/>
        <end position="110"/>
    </location>
</feature>
<evidence type="ECO:0000256" key="10">
    <source>
        <dbReference type="SAM" id="Phobius"/>
    </source>
</evidence>
<feature type="transmembrane region" description="Helical" evidence="10">
    <location>
        <begin position="252"/>
        <end position="274"/>
    </location>
</feature>
<dbReference type="OrthoDB" id="1388414at2759"/>
<comment type="similarity">
    <text evidence="2 8">Belongs to the MLO family.</text>
</comment>
<dbReference type="Proteomes" id="UP001055439">
    <property type="component" value="Chromosome 8"/>
</dbReference>
<keyword evidence="3 8" id="KW-0812">Transmembrane</keyword>
<dbReference type="GO" id="GO:0005516">
    <property type="term" value="F:calmodulin binding"/>
    <property type="evidence" value="ECO:0007669"/>
    <property type="project" value="UniProtKB-KW"/>
</dbReference>
<feature type="compositionally biased region" description="Low complexity" evidence="9">
    <location>
        <begin position="366"/>
        <end position="381"/>
    </location>
</feature>
<evidence type="ECO:0000256" key="9">
    <source>
        <dbReference type="SAM" id="MobiDB-lite"/>
    </source>
</evidence>
<dbReference type="PANTHER" id="PTHR31942">
    <property type="entry name" value="MLO-LIKE PROTEIN 1"/>
    <property type="match status" value="1"/>
</dbReference>
<sequence length="413" mass="46743">MILGFISLLLTFGQNYIVQICIPEEAADTMLPCLKEVETEEGETHHRRLLWGMPDGISLKHRMLVEASANPHCSKGKVPLITLHGLHQLHIFIFFLAIFHVFYSALTMAFGRAKIHGWKEWEKETLSLDYEFSNDPSRFRFSHETSFVRQHTSFWNRIPISFYTVSFFRQFFISVGKADYLAMRHGFITTILAVGTKLQAIITRMALEIKERHAVIQGIPLVQLSDHHFWFGRPQFILFLIHFTLFQVHFPFISMNIAVQVLCSYITLPLYALVSQMGSHMKRSIFDEQTSKALKKWHQAVKKKNPKGSGNSPSRSPNTSPKGSPKATTVHPIPHFKATGISPSPSRRRHLSDQGLQYATPEVLSAPAVTATPNPAFAAPTDLLTGSAEQKKPQAVGDSKEDEEYSFINLTEP</sequence>
<evidence type="ECO:0000256" key="8">
    <source>
        <dbReference type="RuleBase" id="RU280816"/>
    </source>
</evidence>
<feature type="chain" id="PRO_5038497334" description="MLO-like protein" evidence="11">
    <location>
        <begin position="18"/>
        <end position="413"/>
    </location>
</feature>
<keyword evidence="11" id="KW-0732">Signal</keyword>
<protein>
    <recommendedName>
        <fullName evidence="8">MLO-like protein</fullName>
    </recommendedName>
</protein>
<dbReference type="InterPro" id="IPR004326">
    <property type="entry name" value="Mlo"/>
</dbReference>
<feature type="region of interest" description="Disordered" evidence="9">
    <location>
        <begin position="298"/>
        <end position="413"/>
    </location>
</feature>
<keyword evidence="4 8" id="KW-0611">Plant defense</keyword>
<dbReference type="AlphaFoldDB" id="A0A9E7KZX4"/>
<dbReference type="EMBL" id="CP097510">
    <property type="protein sequence ID" value="URE33004.1"/>
    <property type="molecule type" value="Genomic_DNA"/>
</dbReference>
<evidence type="ECO:0000313" key="13">
    <source>
        <dbReference type="Proteomes" id="UP001055439"/>
    </source>
</evidence>
<evidence type="ECO:0000256" key="6">
    <source>
        <dbReference type="ARBA" id="ARBA00023136"/>
    </source>
</evidence>
<feature type="signal peptide" evidence="11">
    <location>
        <begin position="1"/>
        <end position="17"/>
    </location>
</feature>
<evidence type="ECO:0000313" key="12">
    <source>
        <dbReference type="EMBL" id="URE33004.1"/>
    </source>
</evidence>
<comment type="function">
    <text evidence="8">May be involved in modulation of pathogen defense and leaf cell death.</text>
</comment>
<feature type="compositionally biased region" description="Polar residues" evidence="9">
    <location>
        <begin position="308"/>
        <end position="322"/>
    </location>
</feature>
<name>A0A9E7KZX4_9LILI</name>
<comment type="subcellular location">
    <subcellularLocation>
        <location evidence="1 8">Membrane</location>
        <topology evidence="1 8">Multi-pass membrane protein</topology>
    </subcellularLocation>
</comment>
<keyword evidence="7 8" id="KW-0568">Pathogenesis-related protein</keyword>
<dbReference type="GO" id="GO:0006952">
    <property type="term" value="P:defense response"/>
    <property type="evidence" value="ECO:0007669"/>
    <property type="project" value="UniProtKB-KW"/>
</dbReference>
<dbReference type="PANTHER" id="PTHR31942:SF131">
    <property type="entry name" value="OS05G0183566 PROTEIN"/>
    <property type="match status" value="1"/>
</dbReference>
<proteinExistence type="inferred from homology"/>
<keyword evidence="5 8" id="KW-1133">Transmembrane helix</keyword>
<evidence type="ECO:0000256" key="11">
    <source>
        <dbReference type="SAM" id="SignalP"/>
    </source>
</evidence>
<evidence type="ECO:0000256" key="1">
    <source>
        <dbReference type="ARBA" id="ARBA00004141"/>
    </source>
</evidence>
<evidence type="ECO:0000256" key="4">
    <source>
        <dbReference type="ARBA" id="ARBA00022821"/>
    </source>
</evidence>
<evidence type="ECO:0000256" key="2">
    <source>
        <dbReference type="ARBA" id="ARBA00006574"/>
    </source>
</evidence>